<feature type="domain" description="Peptidase C45 hydrolase" evidence="2">
    <location>
        <begin position="36"/>
        <end position="169"/>
    </location>
</feature>
<protein>
    <submittedName>
        <fullName evidence="3">Penicillin acylase</fullName>
    </submittedName>
</protein>
<feature type="chain" id="PRO_5016910188" evidence="1">
    <location>
        <begin position="22"/>
        <end position="271"/>
    </location>
</feature>
<evidence type="ECO:0000259" key="2">
    <source>
        <dbReference type="Pfam" id="PF03417"/>
    </source>
</evidence>
<dbReference type="EMBL" id="QFFJ01000001">
    <property type="protein sequence ID" value="RBL92416.1"/>
    <property type="molecule type" value="Genomic_DNA"/>
</dbReference>
<dbReference type="Gene3D" id="3.60.60.10">
    <property type="entry name" value="Penicillin V Acylase, Chain A"/>
    <property type="match status" value="1"/>
</dbReference>
<dbReference type="RefSeq" id="WP_113615020.1">
    <property type="nucleotide sequence ID" value="NZ_QFFJ01000001.1"/>
</dbReference>
<dbReference type="Proteomes" id="UP000253410">
    <property type="component" value="Unassembled WGS sequence"/>
</dbReference>
<dbReference type="InterPro" id="IPR029055">
    <property type="entry name" value="Ntn_hydrolases_N"/>
</dbReference>
<dbReference type="SUPFAM" id="SSF56235">
    <property type="entry name" value="N-terminal nucleophile aminohydrolases (Ntn hydrolases)"/>
    <property type="match status" value="1"/>
</dbReference>
<organism evidence="3 4">
    <name type="scientific">Chitinophaga flava</name>
    <dbReference type="NCBI Taxonomy" id="2259036"/>
    <lineage>
        <taxon>Bacteria</taxon>
        <taxon>Pseudomonadati</taxon>
        <taxon>Bacteroidota</taxon>
        <taxon>Chitinophagia</taxon>
        <taxon>Chitinophagales</taxon>
        <taxon>Chitinophagaceae</taxon>
        <taxon>Chitinophaga</taxon>
    </lineage>
</organism>
<keyword evidence="4" id="KW-1185">Reference proteome</keyword>
<reference evidence="3 4" key="1">
    <citation type="submission" date="2018-05" db="EMBL/GenBank/DDBJ databases">
        <title>Chitinophaga sp. K3CV102501T nov., isolated from isolated from a monsoon evergreen broad-leaved forest soil.</title>
        <authorList>
            <person name="Lv Y."/>
        </authorList>
    </citation>
    <scope>NUCLEOTIDE SEQUENCE [LARGE SCALE GENOMIC DNA]</scope>
    <source>
        <strain evidence="3 4">GDMCC 1.1325</strain>
    </source>
</reference>
<keyword evidence="1" id="KW-0732">Signal</keyword>
<feature type="signal peptide" evidence="1">
    <location>
        <begin position="1"/>
        <end position="21"/>
    </location>
</feature>
<comment type="caution">
    <text evidence="3">The sequence shown here is derived from an EMBL/GenBank/DDBJ whole genome shotgun (WGS) entry which is preliminary data.</text>
</comment>
<evidence type="ECO:0000313" key="3">
    <source>
        <dbReference type="EMBL" id="RBL92416.1"/>
    </source>
</evidence>
<accession>A0A365Y1C1</accession>
<name>A0A365Y1C1_9BACT</name>
<dbReference type="AlphaFoldDB" id="A0A365Y1C1"/>
<evidence type="ECO:0000256" key="1">
    <source>
        <dbReference type="SAM" id="SignalP"/>
    </source>
</evidence>
<gene>
    <name evidence="3" type="ORF">DF182_07490</name>
</gene>
<dbReference type="Pfam" id="PF03417">
    <property type="entry name" value="AAT"/>
    <property type="match status" value="1"/>
</dbReference>
<evidence type="ECO:0000313" key="4">
    <source>
        <dbReference type="Proteomes" id="UP000253410"/>
    </source>
</evidence>
<dbReference type="InterPro" id="IPR005079">
    <property type="entry name" value="Peptidase_C45_hydrolase"/>
</dbReference>
<proteinExistence type="predicted"/>
<sequence>MKPFILLCWLCLFTGVLPAAACSILYYIDAQTGKIYAVNNEDYWYDVNPYIKILPHKDNQLARLWYGWNGRAQGGVNEAGLFFDGATTPLEKRIKGYSNPSGNLGDEILATCSTVEEALTLLEEKKVALTDGHMLLGDRFGHATVVEWVDGKRNLINIKDNVLMATNFLLTDKEKGNYPCPRYAAMEAAVKQLQAAGKPAGLKEIGNIAARAVQPKAMGPHHREYGTLYSSFINITDMELVLVYKLDNSKLTKLDLKAEFAKPTEQTIRLQ</sequence>
<dbReference type="OrthoDB" id="641160at2"/>